<evidence type="ECO:0000256" key="5">
    <source>
        <dbReference type="SAM" id="MobiDB-lite"/>
    </source>
</evidence>
<dbReference type="SUPFAM" id="SSF58014">
    <property type="entry name" value="Coiled-coil domain of nucleotide exchange factor GrpE"/>
    <property type="match status" value="1"/>
</dbReference>
<gene>
    <name evidence="3" type="primary">grpE</name>
    <name evidence="6" type="ORF">AVDCRST_MAG73-754</name>
</gene>
<feature type="region of interest" description="Disordered" evidence="5">
    <location>
        <begin position="1"/>
        <end position="28"/>
    </location>
</feature>
<dbReference type="AlphaFoldDB" id="A0A6J4TQE2"/>
<name>A0A6J4TQE2_9BACT</name>
<comment type="function">
    <text evidence="3">Participates actively in the response to hyperosmotic and heat shock by preventing the aggregation of stress-denatured proteins, in association with DnaK and GrpE. It is the nucleotide exchange factor for DnaK and may function as a thermosensor. Unfolded proteins bind initially to DnaJ; upon interaction with the DnaJ-bound protein, DnaK hydrolyzes its bound ATP, resulting in the formation of a stable complex. GrpE releases ADP from DnaK; ATP binding to DnaK triggers the release of the substrate protein, thus completing the reaction cycle. Several rounds of ATP-dependent interactions between DnaJ, DnaK and GrpE are required for fully efficient folding.</text>
</comment>
<evidence type="ECO:0000256" key="3">
    <source>
        <dbReference type="HAMAP-Rule" id="MF_01151"/>
    </source>
</evidence>
<dbReference type="PANTHER" id="PTHR21237:SF23">
    <property type="entry name" value="GRPE PROTEIN HOMOLOG, MITOCHONDRIAL"/>
    <property type="match status" value="1"/>
</dbReference>
<dbReference type="GO" id="GO:0006457">
    <property type="term" value="P:protein folding"/>
    <property type="evidence" value="ECO:0007669"/>
    <property type="project" value="InterPro"/>
</dbReference>
<comment type="subunit">
    <text evidence="3">Homodimer.</text>
</comment>
<dbReference type="HAMAP" id="MF_01151">
    <property type="entry name" value="GrpE"/>
    <property type="match status" value="1"/>
</dbReference>
<dbReference type="Gene3D" id="2.30.22.10">
    <property type="entry name" value="Head domain of nucleotide exchange factor GrpE"/>
    <property type="match status" value="1"/>
</dbReference>
<sequence>MTDTETQDRQTIEQNGHDVAEAAPDGTEEDALATLQAERDAFLDQLQRSRAEFANYRKRVDSDRALLRERATQDLLTQVLPVLDDLQRALAAVPDDQRETGWVSGTQMIERKLAAIMERFGVSPIDALGQAFDPAVHEAVATDPGSSGERVVEVYQTGYRLGQTLLRPAMVKTGDAPVA</sequence>
<keyword evidence="2 3" id="KW-0143">Chaperone</keyword>
<dbReference type="SUPFAM" id="SSF51064">
    <property type="entry name" value="Head domain of nucleotide exchange factor GrpE"/>
    <property type="match status" value="1"/>
</dbReference>
<dbReference type="GO" id="GO:0000774">
    <property type="term" value="F:adenyl-nucleotide exchange factor activity"/>
    <property type="evidence" value="ECO:0007669"/>
    <property type="project" value="InterPro"/>
</dbReference>
<reference evidence="6" key="1">
    <citation type="submission" date="2020-02" db="EMBL/GenBank/DDBJ databases">
        <authorList>
            <person name="Meier V. D."/>
        </authorList>
    </citation>
    <scope>NUCLEOTIDE SEQUENCE</scope>
    <source>
        <strain evidence="6">AVDCRST_MAG73</strain>
    </source>
</reference>
<comment type="subcellular location">
    <subcellularLocation>
        <location evidence="3">Cytoplasm</location>
    </subcellularLocation>
</comment>
<dbReference type="Pfam" id="PF01025">
    <property type="entry name" value="GrpE"/>
    <property type="match status" value="1"/>
</dbReference>
<dbReference type="EMBL" id="CADCWE010000044">
    <property type="protein sequence ID" value="CAA9529041.1"/>
    <property type="molecule type" value="Genomic_DNA"/>
</dbReference>
<proteinExistence type="inferred from homology"/>
<keyword evidence="3" id="KW-0963">Cytoplasm</keyword>
<feature type="compositionally biased region" description="Basic and acidic residues" evidence="5">
    <location>
        <begin position="1"/>
        <end position="20"/>
    </location>
</feature>
<organism evidence="6">
    <name type="scientific">uncultured Thermomicrobiales bacterium</name>
    <dbReference type="NCBI Taxonomy" id="1645740"/>
    <lineage>
        <taxon>Bacteria</taxon>
        <taxon>Pseudomonadati</taxon>
        <taxon>Thermomicrobiota</taxon>
        <taxon>Thermomicrobia</taxon>
        <taxon>Thermomicrobiales</taxon>
        <taxon>environmental samples</taxon>
    </lineage>
</organism>
<accession>A0A6J4TQE2</accession>
<dbReference type="InterPro" id="IPR000740">
    <property type="entry name" value="GrpE"/>
</dbReference>
<dbReference type="GO" id="GO:0051087">
    <property type="term" value="F:protein-folding chaperone binding"/>
    <property type="evidence" value="ECO:0007669"/>
    <property type="project" value="InterPro"/>
</dbReference>
<dbReference type="PANTHER" id="PTHR21237">
    <property type="entry name" value="GRPE PROTEIN"/>
    <property type="match status" value="1"/>
</dbReference>
<dbReference type="GO" id="GO:0051082">
    <property type="term" value="F:unfolded protein binding"/>
    <property type="evidence" value="ECO:0007669"/>
    <property type="project" value="TreeGrafter"/>
</dbReference>
<dbReference type="CDD" id="cd00446">
    <property type="entry name" value="GrpE"/>
    <property type="match status" value="1"/>
</dbReference>
<comment type="similarity">
    <text evidence="1 3 4">Belongs to the GrpE family.</text>
</comment>
<evidence type="ECO:0000256" key="2">
    <source>
        <dbReference type="ARBA" id="ARBA00023186"/>
    </source>
</evidence>
<dbReference type="Gene3D" id="3.90.20.20">
    <property type="match status" value="1"/>
</dbReference>
<evidence type="ECO:0000256" key="1">
    <source>
        <dbReference type="ARBA" id="ARBA00009054"/>
    </source>
</evidence>
<dbReference type="InterPro" id="IPR009012">
    <property type="entry name" value="GrpE_head"/>
</dbReference>
<evidence type="ECO:0000313" key="6">
    <source>
        <dbReference type="EMBL" id="CAA9529041.1"/>
    </source>
</evidence>
<protein>
    <recommendedName>
        <fullName evidence="3">Protein GrpE</fullName>
    </recommendedName>
    <alternativeName>
        <fullName evidence="3">HSP-70 cofactor</fullName>
    </alternativeName>
</protein>
<evidence type="ECO:0000256" key="4">
    <source>
        <dbReference type="RuleBase" id="RU004478"/>
    </source>
</evidence>
<dbReference type="PRINTS" id="PR00773">
    <property type="entry name" value="GRPEPROTEIN"/>
</dbReference>
<dbReference type="GO" id="GO:0042803">
    <property type="term" value="F:protein homodimerization activity"/>
    <property type="evidence" value="ECO:0007669"/>
    <property type="project" value="InterPro"/>
</dbReference>
<dbReference type="GO" id="GO:0005737">
    <property type="term" value="C:cytoplasm"/>
    <property type="evidence" value="ECO:0007669"/>
    <property type="project" value="UniProtKB-SubCell"/>
</dbReference>
<dbReference type="InterPro" id="IPR013805">
    <property type="entry name" value="GrpE_CC"/>
</dbReference>
<keyword evidence="3 6" id="KW-0346">Stress response</keyword>